<accession>A0A0A1MM17</accession>
<feature type="domain" description="ATP-grasp" evidence="2">
    <location>
        <begin position="119"/>
        <end position="163"/>
    </location>
</feature>
<proteinExistence type="predicted"/>
<evidence type="ECO:0000259" key="2">
    <source>
        <dbReference type="PROSITE" id="PS50975"/>
    </source>
</evidence>
<protein>
    <submittedName>
        <fullName evidence="3">Endospore coat-associated protein YheD</fullName>
    </submittedName>
</protein>
<sequence length="167" mass="19171">MDKLNQFYTQEIVSKRKYIVQKFINSTTPNGNPFDCRVHLEKNRKGEWTIPEIVIRIGLGQKVTSNVSQGGGASDPDVFFKTYYKEKADDILERLEKLGYEIAIKVEELRDTKLMTMGIDFGVDTNGDIYLFEVNGAPGIQKMRTDAVLLRTDYYKYLLSKASRLNK</sequence>
<keyword evidence="1" id="KW-0547">Nucleotide-binding</keyword>
<dbReference type="InterPro" id="IPR011761">
    <property type="entry name" value="ATP-grasp"/>
</dbReference>
<name>A0A0A1MM17_9BACI</name>
<dbReference type="GO" id="GO:0046872">
    <property type="term" value="F:metal ion binding"/>
    <property type="evidence" value="ECO:0007669"/>
    <property type="project" value="InterPro"/>
</dbReference>
<keyword evidence="1" id="KW-0067">ATP-binding</keyword>
<gene>
    <name evidence="3" type="primary">yheD_2</name>
    <name evidence="3" type="ORF">BN997_00644</name>
</gene>
<dbReference type="PROSITE" id="PS50975">
    <property type="entry name" value="ATP_GRASP"/>
    <property type="match status" value="1"/>
</dbReference>
<dbReference type="SUPFAM" id="SSF56059">
    <property type="entry name" value="Glutathione synthetase ATP-binding domain-like"/>
    <property type="match status" value="1"/>
</dbReference>
<dbReference type="GO" id="GO:0005524">
    <property type="term" value="F:ATP binding"/>
    <property type="evidence" value="ECO:0007669"/>
    <property type="project" value="UniProtKB-UniRule"/>
</dbReference>
<evidence type="ECO:0000313" key="3">
    <source>
        <dbReference type="EMBL" id="CEI80834.1"/>
    </source>
</evidence>
<reference evidence="3 4" key="1">
    <citation type="submission" date="2014-11" db="EMBL/GenBank/DDBJ databases">
        <authorList>
            <person name="Urmite Genomes Urmite Genomes"/>
        </authorList>
    </citation>
    <scope>NUCLEOTIDE SEQUENCE [LARGE SCALE GENOMIC DNA]</scope>
    <source>
        <strain evidence="3 4">Oc5</strain>
    </source>
</reference>
<dbReference type="Pfam" id="PF14398">
    <property type="entry name" value="ATPgrasp_YheCD"/>
    <property type="match status" value="1"/>
</dbReference>
<keyword evidence="4" id="KW-1185">Reference proteome</keyword>
<dbReference type="Gene3D" id="3.30.470.20">
    <property type="entry name" value="ATP-grasp fold, B domain"/>
    <property type="match status" value="1"/>
</dbReference>
<dbReference type="AlphaFoldDB" id="A0A0A1MM17"/>
<dbReference type="Proteomes" id="UP000040453">
    <property type="component" value="Unassembled WGS sequence"/>
</dbReference>
<dbReference type="STRING" id="545501.BN997_00644"/>
<dbReference type="InterPro" id="IPR026838">
    <property type="entry name" value="YheC/D"/>
</dbReference>
<dbReference type="EMBL" id="CDGG01000001">
    <property type="protein sequence ID" value="CEI80834.1"/>
    <property type="molecule type" value="Genomic_DNA"/>
</dbReference>
<evidence type="ECO:0000256" key="1">
    <source>
        <dbReference type="PROSITE-ProRule" id="PRU00409"/>
    </source>
</evidence>
<evidence type="ECO:0000313" key="4">
    <source>
        <dbReference type="Proteomes" id="UP000040453"/>
    </source>
</evidence>
<organism evidence="3 4">
    <name type="scientific">Oceanobacillus oncorhynchi</name>
    <dbReference type="NCBI Taxonomy" id="545501"/>
    <lineage>
        <taxon>Bacteria</taxon>
        <taxon>Bacillati</taxon>
        <taxon>Bacillota</taxon>
        <taxon>Bacilli</taxon>
        <taxon>Bacillales</taxon>
        <taxon>Bacillaceae</taxon>
        <taxon>Oceanobacillus</taxon>
    </lineage>
</organism>